<dbReference type="InterPro" id="IPR036390">
    <property type="entry name" value="WH_DNA-bd_sf"/>
</dbReference>
<evidence type="ECO:0000313" key="7">
    <source>
        <dbReference type="EMBL" id="CAB5054847.1"/>
    </source>
</evidence>
<dbReference type="PROSITE" id="PS50956">
    <property type="entry name" value="HTH_ASNC_2"/>
    <property type="match status" value="2"/>
</dbReference>
<reference evidence="6" key="1">
    <citation type="submission" date="2020-05" db="EMBL/GenBank/DDBJ databases">
        <authorList>
            <person name="Chiriac C."/>
            <person name="Salcher M."/>
            <person name="Ghai R."/>
            <person name="Kavagutti S V."/>
        </authorList>
    </citation>
    <scope>NUCLEOTIDE SEQUENCE</scope>
</reference>
<dbReference type="SUPFAM" id="SSF46785">
    <property type="entry name" value="Winged helix' DNA-binding domain"/>
    <property type="match status" value="2"/>
</dbReference>
<dbReference type="PANTHER" id="PTHR30154:SF34">
    <property type="entry name" value="TRANSCRIPTIONAL REGULATOR AZLB"/>
    <property type="match status" value="1"/>
</dbReference>
<protein>
    <submittedName>
        <fullName evidence="6">Unannotated protein</fullName>
    </submittedName>
</protein>
<dbReference type="GO" id="GO:0005829">
    <property type="term" value="C:cytosol"/>
    <property type="evidence" value="ECO:0007669"/>
    <property type="project" value="TreeGrafter"/>
</dbReference>
<proteinExistence type="predicted"/>
<evidence type="ECO:0000256" key="2">
    <source>
        <dbReference type="ARBA" id="ARBA00023125"/>
    </source>
</evidence>
<evidence type="ECO:0000313" key="6">
    <source>
        <dbReference type="EMBL" id="CAB5000305.1"/>
    </source>
</evidence>
<dbReference type="SMART" id="SM00344">
    <property type="entry name" value="HTH_ASNC"/>
    <property type="match status" value="2"/>
</dbReference>
<dbReference type="PANTHER" id="PTHR30154">
    <property type="entry name" value="LEUCINE-RESPONSIVE REGULATORY PROTEIN"/>
    <property type="match status" value="1"/>
</dbReference>
<accession>A0A6J7P716</accession>
<dbReference type="Pfam" id="PF13404">
    <property type="entry name" value="HTH_AsnC-type"/>
    <property type="match status" value="2"/>
</dbReference>
<dbReference type="EMBL" id="CAFBPE010000008">
    <property type="protein sequence ID" value="CAB5000305.1"/>
    <property type="molecule type" value="Genomic_DNA"/>
</dbReference>
<dbReference type="InterPro" id="IPR019888">
    <property type="entry name" value="Tscrpt_reg_AsnC-like"/>
</dbReference>
<dbReference type="Gene3D" id="3.30.70.920">
    <property type="match status" value="1"/>
</dbReference>
<dbReference type="EMBL" id="CAEZZF010000005">
    <property type="protein sequence ID" value="CAB4743654.1"/>
    <property type="molecule type" value="Genomic_DNA"/>
</dbReference>
<gene>
    <name evidence="5" type="ORF">UFOPK2837_00164</name>
    <name evidence="6" type="ORF">UFOPK4065_00224</name>
    <name evidence="7" type="ORF">UFOPK4319_00356</name>
</gene>
<dbReference type="GO" id="GO:0043565">
    <property type="term" value="F:sequence-specific DNA binding"/>
    <property type="evidence" value="ECO:0007669"/>
    <property type="project" value="InterPro"/>
</dbReference>
<evidence type="ECO:0000256" key="1">
    <source>
        <dbReference type="ARBA" id="ARBA00023015"/>
    </source>
</evidence>
<name>A0A6J7P716_9ZZZZ</name>
<evidence type="ECO:0000256" key="3">
    <source>
        <dbReference type="ARBA" id="ARBA00023163"/>
    </source>
</evidence>
<evidence type="ECO:0000313" key="5">
    <source>
        <dbReference type="EMBL" id="CAB4743654.1"/>
    </source>
</evidence>
<dbReference type="InterPro" id="IPR036388">
    <property type="entry name" value="WH-like_DNA-bd_sf"/>
</dbReference>
<feature type="domain" description="HTH asnC-type" evidence="4">
    <location>
        <begin position="14"/>
        <end position="74"/>
    </location>
</feature>
<dbReference type="Gene3D" id="1.10.10.10">
    <property type="entry name" value="Winged helix-like DNA-binding domain superfamily/Winged helix DNA-binding domain"/>
    <property type="match status" value="2"/>
</dbReference>
<keyword evidence="3" id="KW-0804">Transcription</keyword>
<keyword evidence="1" id="KW-0805">Transcription regulation</keyword>
<dbReference type="AlphaFoldDB" id="A0A6J7P716"/>
<evidence type="ECO:0000259" key="4">
    <source>
        <dbReference type="PROSITE" id="PS50956"/>
    </source>
</evidence>
<dbReference type="EMBL" id="CAFBQN010000013">
    <property type="protein sequence ID" value="CAB5054847.1"/>
    <property type="molecule type" value="Genomic_DNA"/>
</dbReference>
<dbReference type="InterPro" id="IPR000485">
    <property type="entry name" value="AsnC-type_HTH_dom"/>
</dbReference>
<feature type="domain" description="HTH asnC-type" evidence="4">
    <location>
        <begin position="187"/>
        <end position="243"/>
    </location>
</feature>
<dbReference type="GO" id="GO:0043200">
    <property type="term" value="P:response to amino acid"/>
    <property type="evidence" value="ECO:0007669"/>
    <property type="project" value="TreeGrafter"/>
</dbReference>
<keyword evidence="2" id="KW-0238">DNA-binding</keyword>
<dbReference type="InterPro" id="IPR011008">
    <property type="entry name" value="Dimeric_a/b-barrel"/>
</dbReference>
<organism evidence="6">
    <name type="scientific">freshwater metagenome</name>
    <dbReference type="NCBI Taxonomy" id="449393"/>
    <lineage>
        <taxon>unclassified sequences</taxon>
        <taxon>metagenomes</taxon>
        <taxon>ecological metagenomes</taxon>
    </lineage>
</organism>
<sequence length="332" mass="36436">MTEIAKLMAMNDELDEIDRRIIGYLQVDGRAPFSTIADVLALPDRTVSRRGQELLAQGAIQVTGLIERSALARKEAMIVRITCAPGMNIIVATAMANLDESIFVYLTTGGNECLAEIFGSTAVITNIMLNVIPGIPGVVNSTTYGCLKYYRTAAQWNPGILSDAERAKIIVDRVPRPIQEIELLADDQLILETLSKNGRATFDQIARACGLTEPTARRKTAQLLDSGALSIHAVVDPAIIGFKVECWLWIKCAPADVSRIAEELILDHRIRYLATISGDYQILSEVTTANRKDLNIYLEELGNKISGINALDSYILIEAFKRSGRKVSSIDK</sequence>
<dbReference type="SUPFAM" id="SSF54909">
    <property type="entry name" value="Dimeric alpha+beta barrel"/>
    <property type="match status" value="1"/>
</dbReference>